<dbReference type="OrthoDB" id="5825388at2"/>
<dbReference type="Gene3D" id="3.10.310.50">
    <property type="match status" value="1"/>
</dbReference>
<feature type="domain" description="TPM" evidence="2">
    <location>
        <begin position="109"/>
        <end position="187"/>
    </location>
</feature>
<dbReference type="InterPro" id="IPR007621">
    <property type="entry name" value="TPM_dom"/>
</dbReference>
<dbReference type="HOGENOM" id="CLU_086382_0_1_7"/>
<dbReference type="STRING" id="641491.DND132_2094"/>
<reference evidence="3 4" key="1">
    <citation type="journal article" date="2011" name="J. Bacteriol.">
        <title>Genome sequence of the mercury-methylating strain Desulfovibrio desulfuricans ND132.</title>
        <authorList>
            <person name="Brown S.D."/>
            <person name="Gilmour C.C."/>
            <person name="Kucken A.M."/>
            <person name="Wall J.D."/>
            <person name="Elias D.A."/>
            <person name="Brandt C.C."/>
            <person name="Podar M."/>
            <person name="Chertkov O."/>
            <person name="Held B."/>
            <person name="Bruce D.C."/>
            <person name="Detter J.C."/>
            <person name="Tapia R."/>
            <person name="Han C.S."/>
            <person name="Goodwin L.A."/>
            <person name="Cheng J.F."/>
            <person name="Pitluck S."/>
            <person name="Woyke T."/>
            <person name="Mikhailova N."/>
            <person name="Ivanova N.N."/>
            <person name="Han J."/>
            <person name="Lucas S."/>
            <person name="Lapidus A.L."/>
            <person name="Land M.L."/>
            <person name="Hauser L.J."/>
            <person name="Palumbo A.V."/>
        </authorList>
    </citation>
    <scope>NUCLEOTIDE SEQUENCE [LARGE SCALE GENOMIC DNA]</scope>
    <source>
        <strain evidence="3 4">ND132</strain>
    </source>
</reference>
<dbReference type="eggNOG" id="COG3762">
    <property type="taxonomic scope" value="Bacteria"/>
</dbReference>
<gene>
    <name evidence="3" type="ORF">DND132_2094</name>
</gene>
<keyword evidence="4" id="KW-1185">Reference proteome</keyword>
<organism evidence="3 4">
    <name type="scientific">Pseudodesulfovibrio mercurii</name>
    <dbReference type="NCBI Taxonomy" id="641491"/>
    <lineage>
        <taxon>Bacteria</taxon>
        <taxon>Pseudomonadati</taxon>
        <taxon>Thermodesulfobacteriota</taxon>
        <taxon>Desulfovibrionia</taxon>
        <taxon>Desulfovibrionales</taxon>
        <taxon>Desulfovibrionaceae</taxon>
    </lineage>
</organism>
<feature type="transmembrane region" description="Helical" evidence="1">
    <location>
        <begin position="72"/>
        <end position="95"/>
    </location>
</feature>
<dbReference type="PANTHER" id="PTHR30373:SF8">
    <property type="entry name" value="BLL7265 PROTEIN"/>
    <property type="match status" value="1"/>
</dbReference>
<accession>F0JHR3</accession>
<dbReference type="EMBL" id="CP003220">
    <property type="protein sequence ID" value="EGB15299.1"/>
    <property type="molecule type" value="Genomic_DNA"/>
</dbReference>
<sequence length="214" mass="23476">MSSNAETFLTQAEQDALVRCVQEAEATTSGEIVPVIATMSYDYPRAGLIGSLLVAALAAVGLTLALGREDMWVFLLLFLALFLGFSRLFDAFPALKRPFLSKREMRDEVAEAAFTAFHAHGLHNTRDKTGIILYVSVYERSVQVLADKGINDLVNPLAWEEVVTLVTDGIRAGKPGEALCAGVRRCGEMLTERFPIKPDDTDELPNLIIESSDR</sequence>
<dbReference type="KEGG" id="ddn:DND132_2094"/>
<evidence type="ECO:0000313" key="3">
    <source>
        <dbReference type="EMBL" id="EGB15299.1"/>
    </source>
</evidence>
<proteinExistence type="predicted"/>
<evidence type="ECO:0000259" key="2">
    <source>
        <dbReference type="Pfam" id="PF04536"/>
    </source>
</evidence>
<name>F0JHR3_9BACT</name>
<dbReference type="Pfam" id="PF04536">
    <property type="entry name" value="TPM_phosphatase"/>
    <property type="match status" value="1"/>
</dbReference>
<dbReference type="PANTHER" id="PTHR30373">
    <property type="entry name" value="UPF0603 PROTEIN YGCG"/>
    <property type="match status" value="1"/>
</dbReference>
<dbReference type="RefSeq" id="WP_014322726.1">
    <property type="nucleotide sequence ID" value="NC_016803.1"/>
</dbReference>
<dbReference type="AlphaFoldDB" id="F0JHR3"/>
<evidence type="ECO:0000313" key="4">
    <source>
        <dbReference type="Proteomes" id="UP000007845"/>
    </source>
</evidence>
<evidence type="ECO:0000256" key="1">
    <source>
        <dbReference type="SAM" id="Phobius"/>
    </source>
</evidence>
<protein>
    <recommendedName>
        <fullName evidence="2">TPM domain-containing protein</fullName>
    </recommendedName>
</protein>
<dbReference type="Proteomes" id="UP000007845">
    <property type="component" value="Chromosome"/>
</dbReference>
<keyword evidence="1" id="KW-0472">Membrane</keyword>
<keyword evidence="1" id="KW-0812">Transmembrane</keyword>
<feature type="transmembrane region" description="Helical" evidence="1">
    <location>
        <begin position="46"/>
        <end position="66"/>
    </location>
</feature>
<keyword evidence="1" id="KW-1133">Transmembrane helix</keyword>